<reference evidence="2 3" key="1">
    <citation type="submission" date="2016-10" db="EMBL/GenBank/DDBJ databases">
        <authorList>
            <person name="Varghese N."/>
            <person name="Submissions S."/>
        </authorList>
    </citation>
    <scope>NUCLEOTIDE SEQUENCE [LARGE SCALE GENOMIC DNA]</scope>
    <source>
        <strain evidence="2 3">DSM 16733</strain>
    </source>
</reference>
<keyword evidence="1" id="KW-0812">Transmembrane</keyword>
<protein>
    <recommendedName>
        <fullName evidence="4">DUF3592 domain-containing protein</fullName>
    </recommendedName>
</protein>
<dbReference type="AlphaFoldDB" id="A0AAX2DJE3"/>
<dbReference type="EMBL" id="LT629790">
    <property type="protein sequence ID" value="SDU75489.1"/>
    <property type="molecule type" value="Genomic_DNA"/>
</dbReference>
<name>A0AAX2DJE3_9PSED</name>
<evidence type="ECO:0000256" key="1">
    <source>
        <dbReference type="SAM" id="Phobius"/>
    </source>
</evidence>
<evidence type="ECO:0000313" key="2">
    <source>
        <dbReference type="EMBL" id="SDU75489.1"/>
    </source>
</evidence>
<gene>
    <name evidence="2" type="ORF">SAMN05216476_5448</name>
</gene>
<evidence type="ECO:0008006" key="4">
    <source>
        <dbReference type="Google" id="ProtNLM"/>
    </source>
</evidence>
<keyword evidence="1" id="KW-1133">Transmembrane helix</keyword>
<proteinExistence type="predicted"/>
<accession>A0AAX2DJE3</accession>
<sequence>MEVKGTVTHLEGIPMNPNGVIIHYRYVDSDQQVHEEEYFDQRYSEHYQYKVGEEIPLLYSRWLPQISSIATELHTNRASFIVMAGGVLLTLLFLWISFRTFGRIYGMKQEDRFY</sequence>
<keyword evidence="1" id="KW-0472">Membrane</keyword>
<dbReference type="Proteomes" id="UP000183772">
    <property type="component" value="Chromosome I"/>
</dbReference>
<evidence type="ECO:0000313" key="3">
    <source>
        <dbReference type="Proteomes" id="UP000183772"/>
    </source>
</evidence>
<keyword evidence="3" id="KW-1185">Reference proteome</keyword>
<feature type="transmembrane region" description="Helical" evidence="1">
    <location>
        <begin position="78"/>
        <end position="98"/>
    </location>
</feature>
<organism evidence="2 3">
    <name type="scientific">Pseudomonas mediterranea</name>
    <dbReference type="NCBI Taxonomy" id="183795"/>
    <lineage>
        <taxon>Bacteria</taxon>
        <taxon>Pseudomonadati</taxon>
        <taxon>Pseudomonadota</taxon>
        <taxon>Gammaproteobacteria</taxon>
        <taxon>Pseudomonadales</taxon>
        <taxon>Pseudomonadaceae</taxon>
        <taxon>Pseudomonas</taxon>
    </lineage>
</organism>